<dbReference type="KEGG" id="cfj:CFIO01_02386"/>
<evidence type="ECO:0000256" key="9">
    <source>
        <dbReference type="ARBA" id="ARBA00023136"/>
    </source>
</evidence>
<dbReference type="PANTHER" id="PTHR45788:SF3">
    <property type="entry name" value="TRICARBOXYLATE TRANSPORT PROTEIN"/>
    <property type="match status" value="1"/>
</dbReference>
<keyword evidence="9 10" id="KW-0472">Membrane</keyword>
<keyword evidence="13" id="KW-1185">Reference proteome</keyword>
<keyword evidence="8" id="KW-0496">Mitochondrion</keyword>
<evidence type="ECO:0000313" key="12">
    <source>
        <dbReference type="EMBL" id="EXF84850.1"/>
    </source>
</evidence>
<keyword evidence="7" id="KW-1133">Transmembrane helix</keyword>
<dbReference type="Pfam" id="PF00153">
    <property type="entry name" value="Mito_carr"/>
    <property type="match status" value="3"/>
</dbReference>
<name>A0A010R827_9PEZI</name>
<protein>
    <recommendedName>
        <fullName evidence="14">Tricarboxylate transport protein</fullName>
    </recommendedName>
</protein>
<evidence type="ECO:0000313" key="13">
    <source>
        <dbReference type="Proteomes" id="UP000020467"/>
    </source>
</evidence>
<evidence type="ECO:0000256" key="4">
    <source>
        <dbReference type="ARBA" id="ARBA00022692"/>
    </source>
</evidence>
<dbReference type="EMBL" id="JARH01000143">
    <property type="protein sequence ID" value="EXF84850.1"/>
    <property type="molecule type" value="Genomic_DNA"/>
</dbReference>
<keyword evidence="6" id="KW-0999">Mitochondrion inner membrane</keyword>
<comment type="caution">
    <text evidence="12">The sequence shown here is derived from an EMBL/GenBank/DDBJ whole genome shotgun (WGS) entry which is preliminary data.</text>
</comment>
<evidence type="ECO:0000256" key="11">
    <source>
        <dbReference type="RuleBase" id="RU000488"/>
    </source>
</evidence>
<evidence type="ECO:0000256" key="2">
    <source>
        <dbReference type="ARBA" id="ARBA00006375"/>
    </source>
</evidence>
<sequence length="329" mass="34594">MTSIDSTASSGVVLTATPPQRKSNIAVKHKISPGISLISGGIAGAVEAATTVSKAWLVSLALVTTQLADFSPTPKYPFEFAKTRAQLHSTGAKNPFAVLLEVSRRDGPRAIYTGCSTLIFGTTFKAGVRFLSFDSIRNSLMDSEGCLTPARGILAGMIAGCVESVVAVTPTERVKTALIDDAKSGARKYAGGTNALFTMVKEHGFAEVYRGLASTTLKQSATSAVRMGSYNVLREQSKQHGLPNNSLVTFGSGSVAGVVTVYATQPFDTIKTRAQSARGAGTLEALRMVLSERGLGGLWSGSTMRLGRLILSGGIVFTVYEKVSCLLSR</sequence>
<evidence type="ECO:0000256" key="6">
    <source>
        <dbReference type="ARBA" id="ARBA00022792"/>
    </source>
</evidence>
<dbReference type="PRINTS" id="PR00926">
    <property type="entry name" value="MITOCARRIER"/>
</dbReference>
<dbReference type="HOGENOM" id="CLU_015166_5_1_1"/>
<dbReference type="InterPro" id="IPR018108">
    <property type="entry name" value="MCP_transmembrane"/>
</dbReference>
<dbReference type="InterPro" id="IPR002067">
    <property type="entry name" value="MCP"/>
</dbReference>
<dbReference type="Proteomes" id="UP000020467">
    <property type="component" value="Unassembled WGS sequence"/>
</dbReference>
<dbReference type="InterPro" id="IPR049563">
    <property type="entry name" value="TXTP-like"/>
</dbReference>
<feature type="repeat" description="Solcar" evidence="10">
    <location>
        <begin position="55"/>
        <end position="139"/>
    </location>
</feature>
<gene>
    <name evidence="12" type="ORF">CFIO01_02386</name>
</gene>
<dbReference type="AlphaFoldDB" id="A0A010R827"/>
<comment type="subcellular location">
    <subcellularLocation>
        <location evidence="1">Mitochondrion inner membrane</location>
        <topology evidence="1">Multi-pass membrane protein</topology>
    </subcellularLocation>
</comment>
<evidence type="ECO:0000256" key="8">
    <source>
        <dbReference type="ARBA" id="ARBA00023128"/>
    </source>
</evidence>
<evidence type="ECO:0000256" key="5">
    <source>
        <dbReference type="ARBA" id="ARBA00022737"/>
    </source>
</evidence>
<evidence type="ECO:0000256" key="10">
    <source>
        <dbReference type="PROSITE-ProRule" id="PRU00282"/>
    </source>
</evidence>
<evidence type="ECO:0000256" key="3">
    <source>
        <dbReference type="ARBA" id="ARBA00022448"/>
    </source>
</evidence>
<dbReference type="GO" id="GO:0005743">
    <property type="term" value="C:mitochondrial inner membrane"/>
    <property type="evidence" value="ECO:0007669"/>
    <property type="project" value="UniProtKB-SubCell"/>
</dbReference>
<reference evidence="12 13" key="1">
    <citation type="submission" date="2014-02" db="EMBL/GenBank/DDBJ databases">
        <title>The genome sequence of Colletotrichum fioriniae PJ7.</title>
        <authorList>
            <person name="Baroncelli R."/>
            <person name="Thon M.R."/>
        </authorList>
    </citation>
    <scope>NUCLEOTIDE SEQUENCE [LARGE SCALE GENOMIC DNA]</scope>
    <source>
        <strain evidence="12 13">PJ7</strain>
    </source>
</reference>
<organism evidence="12 13">
    <name type="scientific">Colletotrichum fioriniae PJ7</name>
    <dbReference type="NCBI Taxonomy" id="1445577"/>
    <lineage>
        <taxon>Eukaryota</taxon>
        <taxon>Fungi</taxon>
        <taxon>Dikarya</taxon>
        <taxon>Ascomycota</taxon>
        <taxon>Pezizomycotina</taxon>
        <taxon>Sordariomycetes</taxon>
        <taxon>Hypocreomycetidae</taxon>
        <taxon>Glomerellales</taxon>
        <taxon>Glomerellaceae</taxon>
        <taxon>Colletotrichum</taxon>
        <taxon>Colletotrichum acutatum species complex</taxon>
    </lineage>
</organism>
<comment type="similarity">
    <text evidence="2 11">Belongs to the mitochondrial carrier (TC 2.A.29) family.</text>
</comment>
<dbReference type="SUPFAM" id="SSF103506">
    <property type="entry name" value="Mitochondrial carrier"/>
    <property type="match status" value="1"/>
</dbReference>
<keyword evidence="5" id="KW-0677">Repeat</keyword>
<evidence type="ECO:0008006" key="14">
    <source>
        <dbReference type="Google" id="ProtNLM"/>
    </source>
</evidence>
<dbReference type="GO" id="GO:0071913">
    <property type="term" value="F:citrate secondary active transmembrane transporter activity"/>
    <property type="evidence" value="ECO:0007669"/>
    <property type="project" value="TreeGrafter"/>
</dbReference>
<accession>A0A010R827</accession>
<dbReference type="STRING" id="1445577.A0A010R827"/>
<dbReference type="Gene3D" id="1.50.40.10">
    <property type="entry name" value="Mitochondrial carrier domain"/>
    <property type="match status" value="1"/>
</dbReference>
<proteinExistence type="inferred from homology"/>
<keyword evidence="4 10" id="KW-0812">Transmembrane</keyword>
<evidence type="ECO:0000256" key="1">
    <source>
        <dbReference type="ARBA" id="ARBA00004448"/>
    </source>
</evidence>
<keyword evidence="3 11" id="KW-0813">Transport</keyword>
<dbReference type="InterPro" id="IPR023395">
    <property type="entry name" value="MCP_dom_sf"/>
</dbReference>
<dbReference type="OrthoDB" id="44467at2759"/>
<dbReference type="GO" id="GO:0006843">
    <property type="term" value="P:mitochondrial citrate transmembrane transport"/>
    <property type="evidence" value="ECO:0007669"/>
    <property type="project" value="TreeGrafter"/>
</dbReference>
<feature type="repeat" description="Solcar" evidence="10">
    <location>
        <begin position="147"/>
        <end position="236"/>
    </location>
</feature>
<feature type="repeat" description="Solcar" evidence="10">
    <location>
        <begin position="244"/>
        <end position="326"/>
    </location>
</feature>
<dbReference type="PANTHER" id="PTHR45788">
    <property type="entry name" value="SUCCINATE/FUMARATE MITOCHONDRIAL TRANSPORTER-RELATED"/>
    <property type="match status" value="1"/>
</dbReference>
<evidence type="ECO:0000256" key="7">
    <source>
        <dbReference type="ARBA" id="ARBA00022989"/>
    </source>
</evidence>
<dbReference type="PROSITE" id="PS50920">
    <property type="entry name" value="SOLCAR"/>
    <property type="match status" value="3"/>
</dbReference>
<dbReference type="eggNOG" id="KOG0756">
    <property type="taxonomic scope" value="Eukaryota"/>
</dbReference>